<reference evidence="2" key="1">
    <citation type="submission" date="2021-07" db="EMBL/GenBank/DDBJ databases">
        <title>Roseobacter insulae sp. nov., isolated from a tidal flat.</title>
        <authorList>
            <person name="Park S."/>
            <person name="Yoon J.-H."/>
        </authorList>
    </citation>
    <scope>NUCLEOTIDE SEQUENCE</scope>
    <source>
        <strain evidence="2">YSTF-M11</strain>
    </source>
</reference>
<dbReference type="Pfam" id="PF00534">
    <property type="entry name" value="Glycos_transf_1"/>
    <property type="match status" value="1"/>
</dbReference>
<dbReference type="Proteomes" id="UP001138661">
    <property type="component" value="Unassembled WGS sequence"/>
</dbReference>
<dbReference type="InterPro" id="IPR050194">
    <property type="entry name" value="Glycosyltransferase_grp1"/>
</dbReference>
<evidence type="ECO:0000313" key="3">
    <source>
        <dbReference type="Proteomes" id="UP001138661"/>
    </source>
</evidence>
<dbReference type="AlphaFoldDB" id="A0A9X1FTG6"/>
<comment type="caution">
    <text evidence="2">The sequence shown here is derived from an EMBL/GenBank/DDBJ whole genome shotgun (WGS) entry which is preliminary data.</text>
</comment>
<keyword evidence="3" id="KW-1185">Reference proteome</keyword>
<proteinExistence type="predicted"/>
<organism evidence="2 3">
    <name type="scientific">Roseobacter insulae</name>
    <dbReference type="NCBI Taxonomy" id="2859783"/>
    <lineage>
        <taxon>Bacteria</taxon>
        <taxon>Pseudomonadati</taxon>
        <taxon>Pseudomonadota</taxon>
        <taxon>Alphaproteobacteria</taxon>
        <taxon>Rhodobacterales</taxon>
        <taxon>Roseobacteraceae</taxon>
        <taxon>Roseobacter</taxon>
    </lineage>
</organism>
<feature type="domain" description="Glycosyl transferase family 1" evidence="1">
    <location>
        <begin position="176"/>
        <end position="310"/>
    </location>
</feature>
<dbReference type="PANTHER" id="PTHR45947">
    <property type="entry name" value="SULFOQUINOVOSYL TRANSFERASE SQD2"/>
    <property type="match status" value="1"/>
</dbReference>
<name>A0A9X1FTG6_9RHOB</name>
<evidence type="ECO:0000259" key="1">
    <source>
        <dbReference type="Pfam" id="PF00534"/>
    </source>
</evidence>
<dbReference type="EMBL" id="JAHXDN010000001">
    <property type="protein sequence ID" value="MBW4707132.1"/>
    <property type="molecule type" value="Genomic_DNA"/>
</dbReference>
<dbReference type="PANTHER" id="PTHR45947:SF3">
    <property type="entry name" value="SULFOQUINOVOSYL TRANSFERASE SQD2"/>
    <property type="match status" value="1"/>
</dbReference>
<evidence type="ECO:0000313" key="2">
    <source>
        <dbReference type="EMBL" id="MBW4707132.1"/>
    </source>
</evidence>
<accession>A0A9X1FTG6</accession>
<gene>
    <name evidence="2" type="ORF">KX928_04965</name>
</gene>
<dbReference type="GO" id="GO:0016757">
    <property type="term" value="F:glycosyltransferase activity"/>
    <property type="evidence" value="ECO:0007669"/>
    <property type="project" value="InterPro"/>
</dbReference>
<sequence>MARAVLKALDYGGMPASVVSTLQTRDKAGSAEVQSRLLALAEAEISRLISAGRYADWQLWLTYHSYYKAPDLVGPKVSAALNIPYVQIEATRARKRLQGPWAQFAHAAEAASDAADVIFHLTERDAESLLAYAPPGQKIRQLRPFLARSELPQASLGDGPMLSVGMLRHGDKFASYELIADALSHLKTPDWNLVIAGDGPALDAVASMMHKFGDRVDLRGSLDQDAMQCAYSRASLLFWPGVNEAFGMTYLEAQAAALPVVAQDRPGVRDVLAPGKYPTPEQGATALATEIDALLGDPGMRLARGRTARDHVAQLHLMPTASSTLRTAIAELLT</sequence>
<dbReference type="InterPro" id="IPR001296">
    <property type="entry name" value="Glyco_trans_1"/>
</dbReference>
<dbReference type="CDD" id="cd03801">
    <property type="entry name" value="GT4_PimA-like"/>
    <property type="match status" value="1"/>
</dbReference>
<protein>
    <submittedName>
        <fullName evidence="2">Glycosyltransferase family 4 protein</fullName>
    </submittedName>
</protein>